<name>A0A9P8SFG3_9HYPO</name>
<organism evidence="4 5">
    <name type="scientific">Hirsutella rhossiliensis</name>
    <dbReference type="NCBI Taxonomy" id="111463"/>
    <lineage>
        <taxon>Eukaryota</taxon>
        <taxon>Fungi</taxon>
        <taxon>Dikarya</taxon>
        <taxon>Ascomycota</taxon>
        <taxon>Pezizomycotina</taxon>
        <taxon>Sordariomycetes</taxon>
        <taxon>Hypocreomycetidae</taxon>
        <taxon>Hypocreales</taxon>
        <taxon>Ophiocordycipitaceae</taxon>
        <taxon>Hirsutella</taxon>
    </lineage>
</organism>
<comment type="caution">
    <text evidence="4">The sequence shown here is derived from an EMBL/GenBank/DDBJ whole genome shotgun (WGS) entry which is preliminary data.</text>
</comment>
<dbReference type="PROSITE" id="PS51253">
    <property type="entry name" value="HTH_CENPB"/>
    <property type="match status" value="1"/>
</dbReference>
<sequence>MIPTVLLSPPAFENTLRARKYDINVAENLSPLQPSIIEGFDQLYGQAWDLGRVFKGYLDQEIINKENSPYYAASLKKWHKTAFKRVKDLCYSYRNTNDGTISYHVLDEEEDNGLDAFDRISRNLQNCARPTSQDEYEDYISGDPYEIAPTTALSWWLQERHRNRRPKLSRMAIDILLKSDIHSALEAIANGGSAKKAARDWGVRGQLLQSHAWSRMQKGCIFCSSEAFQTQEKQLTEWILIQDALGLPPTHSQIRQFAQRMLAVKGDHTPLGKHWMQAFLRRNPAVRTQKCHHRDSARVNGASTEVIRPWFNNFFLPEILAIKPENRYNMDEAGIMEGLGENGLVVGSAEKRSVQKKTPGSRVWTSFIECVSAAGTFLLHSSFSRANRSSNSGSQKISVLLVTGNSLRQRTAGLRTKLRWSGSKKGSFQEPSHPTPPGEDC</sequence>
<dbReference type="InterPro" id="IPR006600">
    <property type="entry name" value="HTH_CenpB_DNA-bd_dom"/>
</dbReference>
<feature type="domain" description="HTH CENPB-type" evidence="3">
    <location>
        <begin position="219"/>
        <end position="289"/>
    </location>
</feature>
<dbReference type="OrthoDB" id="5396311at2759"/>
<reference evidence="4" key="1">
    <citation type="submission" date="2021-09" db="EMBL/GenBank/DDBJ databases">
        <title>A high-quality genome of the endoparasitic fungus Hirsutella rhossiliensis with a comparison of Hirsutella genomes reveals transposable elements contributing to genome size variation.</title>
        <authorList>
            <person name="Lin R."/>
            <person name="Jiao Y."/>
            <person name="Sun X."/>
            <person name="Ling J."/>
            <person name="Xie B."/>
            <person name="Cheng X."/>
        </authorList>
    </citation>
    <scope>NUCLEOTIDE SEQUENCE</scope>
    <source>
        <strain evidence="4">HR02</strain>
    </source>
</reference>
<protein>
    <submittedName>
        <fullName evidence="4">Tc5 transposase DNA-binding domain-containing protein</fullName>
    </submittedName>
</protein>
<dbReference type="RefSeq" id="XP_044716499.1">
    <property type="nucleotide sequence ID" value="XM_044868502.1"/>
</dbReference>
<evidence type="ECO:0000259" key="3">
    <source>
        <dbReference type="PROSITE" id="PS51253"/>
    </source>
</evidence>
<evidence type="ECO:0000256" key="2">
    <source>
        <dbReference type="SAM" id="MobiDB-lite"/>
    </source>
</evidence>
<feature type="region of interest" description="Disordered" evidence="2">
    <location>
        <begin position="419"/>
        <end position="441"/>
    </location>
</feature>
<keyword evidence="1 4" id="KW-0238">DNA-binding</keyword>
<evidence type="ECO:0000313" key="4">
    <source>
        <dbReference type="EMBL" id="KAH0958986.1"/>
    </source>
</evidence>
<keyword evidence="5" id="KW-1185">Reference proteome</keyword>
<evidence type="ECO:0000313" key="5">
    <source>
        <dbReference type="Proteomes" id="UP000824596"/>
    </source>
</evidence>
<dbReference type="EMBL" id="JAIZPD010000014">
    <property type="protein sequence ID" value="KAH0958986.1"/>
    <property type="molecule type" value="Genomic_DNA"/>
</dbReference>
<dbReference type="Pfam" id="PF03221">
    <property type="entry name" value="HTH_Tnp_Tc5"/>
    <property type="match status" value="1"/>
</dbReference>
<dbReference type="SMART" id="SM00674">
    <property type="entry name" value="CENPB"/>
    <property type="match status" value="1"/>
</dbReference>
<gene>
    <name evidence="4" type="ORF">HRG_10031</name>
</gene>
<dbReference type="GeneID" id="68359160"/>
<dbReference type="GO" id="GO:0003677">
    <property type="term" value="F:DNA binding"/>
    <property type="evidence" value="ECO:0007669"/>
    <property type="project" value="UniProtKB-KW"/>
</dbReference>
<dbReference type="Proteomes" id="UP000824596">
    <property type="component" value="Unassembled WGS sequence"/>
</dbReference>
<accession>A0A9P8SFG3</accession>
<dbReference type="AlphaFoldDB" id="A0A9P8SFG3"/>
<evidence type="ECO:0000256" key="1">
    <source>
        <dbReference type="ARBA" id="ARBA00023125"/>
    </source>
</evidence>
<proteinExistence type="predicted"/>